<dbReference type="InterPro" id="IPR005825">
    <property type="entry name" value="Ribosomal_uL24_CS"/>
</dbReference>
<keyword evidence="2" id="KW-0699">rRNA-binding</keyword>
<sequence length="104" mass="11479">MKKMRKEDEVIVIAGRDKGKRGAIVEILANDRVVVSGVNLVKKHQRGNPQSGERGGIVDREAPIHLSNLAIYNDSTDTADRVGIRTDDGKKVRVFKSDGRLVDE</sequence>
<dbReference type="PANTHER" id="PTHR12903">
    <property type="entry name" value="MITOCHONDRIAL RIBOSOMAL PROTEIN L24"/>
    <property type="match status" value="1"/>
</dbReference>
<protein>
    <recommendedName>
        <fullName evidence="6">KOW domain-containing protein</fullName>
    </recommendedName>
</protein>
<dbReference type="NCBIfam" id="TIGR01079">
    <property type="entry name" value="rplX_bact"/>
    <property type="match status" value="1"/>
</dbReference>
<dbReference type="GO" id="GO:0019843">
    <property type="term" value="F:rRNA binding"/>
    <property type="evidence" value="ECO:0007669"/>
    <property type="project" value="UniProtKB-KW"/>
</dbReference>
<organism evidence="7">
    <name type="scientific">marine metagenome</name>
    <dbReference type="NCBI Taxonomy" id="408172"/>
    <lineage>
        <taxon>unclassified sequences</taxon>
        <taxon>metagenomes</taxon>
        <taxon>ecological metagenomes</taxon>
    </lineage>
</organism>
<evidence type="ECO:0000256" key="5">
    <source>
        <dbReference type="ARBA" id="ARBA00023274"/>
    </source>
</evidence>
<dbReference type="Pfam" id="PF00467">
    <property type="entry name" value="KOW"/>
    <property type="match status" value="1"/>
</dbReference>
<reference evidence="7" key="1">
    <citation type="submission" date="2018-05" db="EMBL/GenBank/DDBJ databases">
        <authorList>
            <person name="Lanie J.A."/>
            <person name="Ng W.-L."/>
            <person name="Kazmierczak K.M."/>
            <person name="Andrzejewski T.M."/>
            <person name="Davidsen T.M."/>
            <person name="Wayne K.J."/>
            <person name="Tettelin H."/>
            <person name="Glass J.I."/>
            <person name="Rusch D."/>
            <person name="Podicherti R."/>
            <person name="Tsui H.-C.T."/>
            <person name="Winkler M.E."/>
        </authorList>
    </citation>
    <scope>NUCLEOTIDE SEQUENCE</scope>
</reference>
<feature type="domain" description="KOW" evidence="6">
    <location>
        <begin position="3"/>
        <end position="30"/>
    </location>
</feature>
<dbReference type="FunFam" id="2.30.30.30:FF:000004">
    <property type="entry name" value="50S ribosomal protein L24"/>
    <property type="match status" value="1"/>
</dbReference>
<evidence type="ECO:0000256" key="4">
    <source>
        <dbReference type="ARBA" id="ARBA00022980"/>
    </source>
</evidence>
<dbReference type="GO" id="GO:1990904">
    <property type="term" value="C:ribonucleoprotein complex"/>
    <property type="evidence" value="ECO:0007669"/>
    <property type="project" value="UniProtKB-KW"/>
</dbReference>
<dbReference type="Gene3D" id="2.30.30.30">
    <property type="match status" value="1"/>
</dbReference>
<dbReference type="GO" id="GO:0006412">
    <property type="term" value="P:translation"/>
    <property type="evidence" value="ECO:0007669"/>
    <property type="project" value="InterPro"/>
</dbReference>
<comment type="similarity">
    <text evidence="1">Belongs to the universal ribosomal protein uL24 family.</text>
</comment>
<dbReference type="CDD" id="cd06089">
    <property type="entry name" value="KOW_RPL26"/>
    <property type="match status" value="1"/>
</dbReference>
<dbReference type="SUPFAM" id="SSF50104">
    <property type="entry name" value="Translation proteins SH3-like domain"/>
    <property type="match status" value="1"/>
</dbReference>
<evidence type="ECO:0000256" key="2">
    <source>
        <dbReference type="ARBA" id="ARBA00022730"/>
    </source>
</evidence>
<evidence type="ECO:0000313" key="7">
    <source>
        <dbReference type="EMBL" id="SUZ91204.1"/>
    </source>
</evidence>
<dbReference type="InterPro" id="IPR014722">
    <property type="entry name" value="Rib_uL2_dom2"/>
</dbReference>
<dbReference type="InterPro" id="IPR005824">
    <property type="entry name" value="KOW"/>
</dbReference>
<dbReference type="InterPro" id="IPR003256">
    <property type="entry name" value="Ribosomal_uL24"/>
</dbReference>
<dbReference type="GO" id="GO:0003735">
    <property type="term" value="F:structural constituent of ribosome"/>
    <property type="evidence" value="ECO:0007669"/>
    <property type="project" value="InterPro"/>
</dbReference>
<dbReference type="HAMAP" id="MF_01326_B">
    <property type="entry name" value="Ribosomal_uL24_B"/>
    <property type="match status" value="1"/>
</dbReference>
<dbReference type="InterPro" id="IPR008991">
    <property type="entry name" value="Translation_prot_SH3-like_sf"/>
</dbReference>
<dbReference type="GO" id="GO:0005840">
    <property type="term" value="C:ribosome"/>
    <property type="evidence" value="ECO:0007669"/>
    <property type="project" value="UniProtKB-KW"/>
</dbReference>
<proteinExistence type="inferred from homology"/>
<gene>
    <name evidence="7" type="ORF">METZ01_LOCUS44058</name>
</gene>
<evidence type="ECO:0000256" key="1">
    <source>
        <dbReference type="ARBA" id="ARBA00010618"/>
    </source>
</evidence>
<keyword evidence="3" id="KW-0694">RNA-binding</keyword>
<keyword evidence="4" id="KW-0689">Ribosomal protein</keyword>
<evidence type="ECO:0000259" key="6">
    <source>
        <dbReference type="SMART" id="SM00739"/>
    </source>
</evidence>
<dbReference type="PROSITE" id="PS01108">
    <property type="entry name" value="RIBOSOMAL_L24"/>
    <property type="match status" value="1"/>
</dbReference>
<dbReference type="Pfam" id="PF17136">
    <property type="entry name" value="ribosomal_L24"/>
    <property type="match status" value="1"/>
</dbReference>
<accession>A0A381RIZ4</accession>
<evidence type="ECO:0000256" key="3">
    <source>
        <dbReference type="ARBA" id="ARBA00022884"/>
    </source>
</evidence>
<name>A0A381RIZ4_9ZZZZ</name>
<dbReference type="AlphaFoldDB" id="A0A381RIZ4"/>
<dbReference type="InterPro" id="IPR057264">
    <property type="entry name" value="Ribosomal_uL24_C"/>
</dbReference>
<keyword evidence="5" id="KW-0687">Ribonucleoprotein</keyword>
<dbReference type="InterPro" id="IPR041988">
    <property type="entry name" value="Ribosomal_uL24_KOW"/>
</dbReference>
<dbReference type="SMART" id="SM00739">
    <property type="entry name" value="KOW"/>
    <property type="match status" value="1"/>
</dbReference>
<dbReference type="EMBL" id="UINC01001956">
    <property type="protein sequence ID" value="SUZ91204.1"/>
    <property type="molecule type" value="Genomic_DNA"/>
</dbReference>